<evidence type="ECO:0000256" key="1">
    <source>
        <dbReference type="ARBA" id="ARBA00008061"/>
    </source>
</evidence>
<dbReference type="InterPro" id="IPR017853">
    <property type="entry name" value="GH"/>
</dbReference>
<dbReference type="Gene3D" id="3.20.20.80">
    <property type="entry name" value="Glycosidases"/>
    <property type="match status" value="1"/>
</dbReference>
<reference evidence="5 6" key="1">
    <citation type="journal article" date="2015" name="Genome Announc.">
        <title>Expanding the biotechnology potential of lactobacilli through comparative genomics of 213 strains and associated genera.</title>
        <authorList>
            <person name="Sun Z."/>
            <person name="Harris H.M."/>
            <person name="McCann A."/>
            <person name="Guo C."/>
            <person name="Argimon S."/>
            <person name="Zhang W."/>
            <person name="Yang X."/>
            <person name="Jeffery I.B."/>
            <person name="Cooney J.C."/>
            <person name="Kagawa T.F."/>
            <person name="Liu W."/>
            <person name="Song Y."/>
            <person name="Salvetti E."/>
            <person name="Wrobel A."/>
            <person name="Rasinkangas P."/>
            <person name="Parkhill J."/>
            <person name="Rea M.C."/>
            <person name="O'Sullivan O."/>
            <person name="Ritari J."/>
            <person name="Douillard F.P."/>
            <person name="Paul Ross R."/>
            <person name="Yang R."/>
            <person name="Briner A.E."/>
            <person name="Felis G.E."/>
            <person name="de Vos W.M."/>
            <person name="Barrangou R."/>
            <person name="Klaenhammer T.R."/>
            <person name="Caufield P.W."/>
            <person name="Cui Y."/>
            <person name="Zhang H."/>
            <person name="O'Toole P.W."/>
        </authorList>
    </citation>
    <scope>NUCLEOTIDE SEQUENCE [LARGE SCALE GENOMIC DNA]</scope>
    <source>
        <strain evidence="5 6">DSM 20314</strain>
    </source>
</reference>
<dbReference type="PANTHER" id="PTHR10357:SF179">
    <property type="entry name" value="NEUTRAL AND BASIC AMINO ACID TRANSPORT PROTEIN RBAT"/>
    <property type="match status" value="1"/>
</dbReference>
<evidence type="ECO:0000313" key="6">
    <source>
        <dbReference type="Proteomes" id="UP000051020"/>
    </source>
</evidence>
<evidence type="ECO:0000256" key="2">
    <source>
        <dbReference type="ARBA" id="ARBA00022801"/>
    </source>
</evidence>
<dbReference type="FunFam" id="3.20.20.80:FF:000064">
    <property type="entry name" value="Oligo-1,6-glucosidase"/>
    <property type="match status" value="2"/>
</dbReference>
<dbReference type="AlphaFoldDB" id="A0A837RAQ5"/>
<dbReference type="SMART" id="SM00642">
    <property type="entry name" value="Aamy"/>
    <property type="match status" value="1"/>
</dbReference>
<keyword evidence="3" id="KW-0326">Glycosidase</keyword>
<dbReference type="FunFam" id="2.60.40.1180:FF:000007">
    <property type="entry name" value="Sucrose isomerase"/>
    <property type="match status" value="1"/>
</dbReference>
<gene>
    <name evidence="5" type="ORF">FD24_GL003085</name>
</gene>
<dbReference type="GO" id="GO:0009313">
    <property type="term" value="P:oligosaccharide catabolic process"/>
    <property type="evidence" value="ECO:0007669"/>
    <property type="project" value="TreeGrafter"/>
</dbReference>
<accession>A0A837RAQ5</accession>
<evidence type="ECO:0000313" key="5">
    <source>
        <dbReference type="EMBL" id="KRK25590.1"/>
    </source>
</evidence>
<dbReference type="NCBIfam" id="NF008183">
    <property type="entry name" value="PRK10933.1"/>
    <property type="match status" value="1"/>
</dbReference>
<dbReference type="FunFam" id="3.90.400.10:FF:000002">
    <property type="entry name" value="Sucrose isomerase"/>
    <property type="match status" value="1"/>
</dbReference>
<comment type="caution">
    <text evidence="5">The sequence shown here is derived from an EMBL/GenBank/DDBJ whole genome shotgun (WGS) entry which is preliminary data.</text>
</comment>
<dbReference type="InterPro" id="IPR045857">
    <property type="entry name" value="O16G_dom_2"/>
</dbReference>
<dbReference type="SUPFAM" id="SSF51011">
    <property type="entry name" value="Glycosyl hydrolase domain"/>
    <property type="match status" value="1"/>
</dbReference>
<sequence length="561" mass="65248">MSNMTATIKWWQQAVVYQVYPRSFQDTNHDGIGDLKGVTAHLDYLQQLGVDVIWLNPIYRSPNDDNGYDISDYQQIAAEFGTMADFDDLLTAAHDHGIKVIMDLVVNHTSDEHPWFLQSRQSRDNQYRDFYFWRSGKGADQPNNWESAFGGSAWTYDEQTQQYYLHTFSTKQPDLNWENPALRTAIYQMMTWWLEKGVDGFRMDVINQISKLPGLPDGPLKPHSQYGDARVTNGPHVHEFLQEMNRRVLLRFDIMTVGETHDVTPADARKYAGNDRHELDMVFEFQHLRLDNSQHGFGKWSIRKTPLVALKQVINDWQTGLAGQAWNSLFWNNHDTPRAVSRFGDDRPMYRVRSAKMLATCLHLLQGTPYIYQGEELGMTDAHFTDLDSYRDIETLNAYRDLVTDRHLLTHADMMARLAASSRDNSRTPMQWNATENAGFSDAQPWIKVNPNYQQINAEAALADPDSVWYYYQQLIKLRHHYPIVTLGTFKLLLADDSQVFMYERHWQDQTWLIACNFTSETISRPLHQYLTADAKCLLSNYDDHQTDTLRPYEAWVYQLA</sequence>
<comment type="similarity">
    <text evidence="1">Belongs to the glycosyl hydrolase 13 family.</text>
</comment>
<feature type="domain" description="Glycosyl hydrolase family 13 catalytic" evidence="4">
    <location>
        <begin position="18"/>
        <end position="427"/>
    </location>
</feature>
<keyword evidence="2" id="KW-0378">Hydrolase</keyword>
<dbReference type="Proteomes" id="UP000051020">
    <property type="component" value="Unassembled WGS sequence"/>
</dbReference>
<evidence type="ECO:0000259" key="4">
    <source>
        <dbReference type="SMART" id="SM00642"/>
    </source>
</evidence>
<dbReference type="Pfam" id="PF00128">
    <property type="entry name" value="Alpha-amylase"/>
    <property type="match status" value="1"/>
</dbReference>
<dbReference type="EMBL" id="AZCU01000007">
    <property type="protein sequence ID" value="KRK25590.1"/>
    <property type="molecule type" value="Genomic_DNA"/>
</dbReference>
<dbReference type="GO" id="GO:0004556">
    <property type="term" value="F:alpha-amylase activity"/>
    <property type="evidence" value="ECO:0007669"/>
    <property type="project" value="TreeGrafter"/>
</dbReference>
<proteinExistence type="inferred from homology"/>
<organism evidence="5 6">
    <name type="scientific">Lactiplantibacillus pentosus DSM 20314</name>
    <dbReference type="NCBI Taxonomy" id="1423791"/>
    <lineage>
        <taxon>Bacteria</taxon>
        <taxon>Bacillati</taxon>
        <taxon>Bacillota</taxon>
        <taxon>Bacilli</taxon>
        <taxon>Lactobacillales</taxon>
        <taxon>Lactobacillaceae</taxon>
        <taxon>Lactiplantibacillus</taxon>
    </lineage>
</organism>
<dbReference type="Gene3D" id="3.90.400.10">
    <property type="entry name" value="Oligo-1,6-glucosidase, Domain 2"/>
    <property type="match status" value="1"/>
</dbReference>
<evidence type="ECO:0000256" key="3">
    <source>
        <dbReference type="ARBA" id="ARBA00023295"/>
    </source>
</evidence>
<protein>
    <submittedName>
        <fullName evidence="5">Alpha-glucosidase</fullName>
    </submittedName>
</protein>
<dbReference type="PANTHER" id="PTHR10357">
    <property type="entry name" value="ALPHA-AMYLASE FAMILY MEMBER"/>
    <property type="match status" value="1"/>
</dbReference>
<dbReference type="CDD" id="cd11333">
    <property type="entry name" value="AmyAc_SI_OligoGlu_DGase"/>
    <property type="match status" value="1"/>
</dbReference>
<dbReference type="Gene3D" id="2.60.40.1180">
    <property type="entry name" value="Golgi alpha-mannosidase II"/>
    <property type="match status" value="1"/>
</dbReference>
<name>A0A837RAQ5_LACPE</name>
<dbReference type="InterPro" id="IPR013780">
    <property type="entry name" value="Glyco_hydro_b"/>
</dbReference>
<dbReference type="InterPro" id="IPR006047">
    <property type="entry name" value="GH13_cat_dom"/>
</dbReference>
<dbReference type="SUPFAM" id="SSF51445">
    <property type="entry name" value="(Trans)glycosidases"/>
    <property type="match status" value="1"/>
</dbReference>